<protein>
    <recommendedName>
        <fullName evidence="2">Transposase IS116/IS110/IS902 C-terminal domain-containing protein</fullName>
    </recommendedName>
</protein>
<gene>
    <name evidence="3" type="ORF">RW1_070_00250</name>
</gene>
<dbReference type="EMBL" id="BAWF01000070">
    <property type="protein sequence ID" value="GAF49193.1"/>
    <property type="molecule type" value="Genomic_DNA"/>
</dbReference>
<comment type="caution">
    <text evidence="3">The sequence shown here is derived from an EMBL/GenBank/DDBJ whole genome shotgun (WGS) entry which is preliminary data.</text>
</comment>
<keyword evidence="4" id="KW-1185">Reference proteome</keyword>
<dbReference type="InterPro" id="IPR003346">
    <property type="entry name" value="Transposase_20"/>
</dbReference>
<dbReference type="RefSeq" id="WP_217999480.1">
    <property type="nucleotide sequence ID" value="NZ_BAWF01000070.1"/>
</dbReference>
<dbReference type="AlphaFoldDB" id="X0PZY9"/>
<dbReference type="GO" id="GO:0006313">
    <property type="term" value="P:DNA transposition"/>
    <property type="evidence" value="ECO:0007669"/>
    <property type="project" value="InterPro"/>
</dbReference>
<dbReference type="Proteomes" id="UP000019491">
    <property type="component" value="Unassembled WGS sequence"/>
</dbReference>
<reference evidence="3 4" key="1">
    <citation type="submission" date="2014-02" db="EMBL/GenBank/DDBJ databases">
        <title>Whole genome shotgun sequence of Rhodococcus wratislaviensis NBRC 100605.</title>
        <authorList>
            <person name="Hosoyama A."/>
            <person name="Tsuchikane K."/>
            <person name="Yoshida I."/>
            <person name="Ohji S."/>
            <person name="Ichikawa N."/>
            <person name="Yamazoe A."/>
            <person name="Fujita N."/>
        </authorList>
    </citation>
    <scope>NUCLEOTIDE SEQUENCE [LARGE SCALE GENOMIC DNA]</scope>
    <source>
        <strain evidence="3 4">NBRC 100605</strain>
    </source>
</reference>
<evidence type="ECO:0000256" key="1">
    <source>
        <dbReference type="SAM" id="MobiDB-lite"/>
    </source>
</evidence>
<evidence type="ECO:0000313" key="3">
    <source>
        <dbReference type="EMBL" id="GAF49193.1"/>
    </source>
</evidence>
<feature type="region of interest" description="Disordered" evidence="1">
    <location>
        <begin position="78"/>
        <end position="98"/>
    </location>
</feature>
<dbReference type="Pfam" id="PF02371">
    <property type="entry name" value="Transposase_20"/>
    <property type="match status" value="1"/>
</dbReference>
<feature type="compositionally biased region" description="Basic residues" evidence="1">
    <location>
        <begin position="84"/>
        <end position="98"/>
    </location>
</feature>
<name>X0PZY9_RHOWR</name>
<evidence type="ECO:0000313" key="4">
    <source>
        <dbReference type="Proteomes" id="UP000019491"/>
    </source>
</evidence>
<evidence type="ECO:0000259" key="2">
    <source>
        <dbReference type="Pfam" id="PF02371"/>
    </source>
</evidence>
<feature type="domain" description="Transposase IS116/IS110/IS902 C-terminal" evidence="2">
    <location>
        <begin position="31"/>
        <end position="73"/>
    </location>
</feature>
<dbReference type="PANTHER" id="PTHR33055:SF13">
    <property type="entry name" value="TRANSPOSASE"/>
    <property type="match status" value="1"/>
</dbReference>
<organism evidence="3 4">
    <name type="scientific">Rhodococcus wratislaviensis NBRC 100605</name>
    <dbReference type="NCBI Taxonomy" id="1219028"/>
    <lineage>
        <taxon>Bacteria</taxon>
        <taxon>Bacillati</taxon>
        <taxon>Actinomycetota</taxon>
        <taxon>Actinomycetes</taxon>
        <taxon>Mycobacteriales</taxon>
        <taxon>Nocardiaceae</taxon>
        <taxon>Rhodococcus</taxon>
    </lineage>
</organism>
<dbReference type="GO" id="GO:0004803">
    <property type="term" value="F:transposase activity"/>
    <property type="evidence" value="ECO:0007669"/>
    <property type="project" value="InterPro"/>
</dbReference>
<dbReference type="InterPro" id="IPR047650">
    <property type="entry name" value="Transpos_IS110"/>
</dbReference>
<dbReference type="PANTHER" id="PTHR33055">
    <property type="entry name" value="TRANSPOSASE FOR INSERTION SEQUENCE ELEMENT IS1111A"/>
    <property type="match status" value="1"/>
</dbReference>
<sequence>MLARIDAIDADIAAVDEQIEAQLAPFGSAAARLDEIPGIGPVAAAILAEVGVDMSRFPTAGHLCSWAKSSPRYQLLGRQVQGQRCHRTRQPLPRPRPR</sequence>
<dbReference type="GO" id="GO:0003677">
    <property type="term" value="F:DNA binding"/>
    <property type="evidence" value="ECO:0007669"/>
    <property type="project" value="InterPro"/>
</dbReference>
<accession>X0PZY9</accession>
<proteinExistence type="predicted"/>